<feature type="compositionally biased region" description="Polar residues" evidence="1">
    <location>
        <begin position="1"/>
        <end position="11"/>
    </location>
</feature>
<keyword evidence="3" id="KW-1185">Reference proteome</keyword>
<feature type="compositionally biased region" description="Basic and acidic residues" evidence="1">
    <location>
        <begin position="12"/>
        <end position="34"/>
    </location>
</feature>
<dbReference type="OrthoDB" id="4676at2759"/>
<protein>
    <recommendedName>
        <fullName evidence="4">HhH-GPD domain-containing protein</fullName>
    </recommendedName>
</protein>
<dbReference type="Proteomes" id="UP000799772">
    <property type="component" value="Unassembled WGS sequence"/>
</dbReference>
<dbReference type="AlphaFoldDB" id="A0A9P4MGG3"/>
<accession>A0A9P4MGG3</accession>
<name>A0A9P4MGG3_9PEZI</name>
<comment type="caution">
    <text evidence="2">The sequence shown here is derived from an EMBL/GenBank/DDBJ whole genome shotgun (WGS) entry which is preliminary data.</text>
</comment>
<evidence type="ECO:0000313" key="2">
    <source>
        <dbReference type="EMBL" id="KAF2104484.1"/>
    </source>
</evidence>
<evidence type="ECO:0000256" key="1">
    <source>
        <dbReference type="SAM" id="MobiDB-lite"/>
    </source>
</evidence>
<organism evidence="2 3">
    <name type="scientific">Rhizodiscina lignyota</name>
    <dbReference type="NCBI Taxonomy" id="1504668"/>
    <lineage>
        <taxon>Eukaryota</taxon>
        <taxon>Fungi</taxon>
        <taxon>Dikarya</taxon>
        <taxon>Ascomycota</taxon>
        <taxon>Pezizomycotina</taxon>
        <taxon>Dothideomycetes</taxon>
        <taxon>Pleosporomycetidae</taxon>
        <taxon>Aulographales</taxon>
        <taxon>Rhizodiscinaceae</taxon>
        <taxon>Rhizodiscina</taxon>
    </lineage>
</organism>
<evidence type="ECO:0008006" key="4">
    <source>
        <dbReference type="Google" id="ProtNLM"/>
    </source>
</evidence>
<proteinExistence type="predicted"/>
<dbReference type="EMBL" id="ML978121">
    <property type="protein sequence ID" value="KAF2104484.1"/>
    <property type="molecule type" value="Genomic_DNA"/>
</dbReference>
<gene>
    <name evidence="2" type="ORF">NA57DRAFT_70688</name>
</gene>
<evidence type="ECO:0000313" key="3">
    <source>
        <dbReference type="Proteomes" id="UP000799772"/>
    </source>
</evidence>
<sequence length="267" mass="29100">MVTTRSQTGQSTKDEPSLKSNTSEKHPSDKDSKPVKQSKKSSSSTTEDKAKTQSGRKPKTVELLLAKGRPMSEFIAVDKAQESTPETVLAHLLNALISSARISHTIAEETLAQCVSAGYQNIDTLEKSSWEERTDVLTKGGYTHYREKTATALGQLAEHLREKYDGDASRLVDVKSSENANGTVKKRVKEFKGIGELGADIFLETIQAVAPSVAPALSQRNLATAEKLGLGDANQVFEELHRDAASMAKLCQALTVIRLEGKEHEYT</sequence>
<reference evidence="2" key="1">
    <citation type="journal article" date="2020" name="Stud. Mycol.">
        <title>101 Dothideomycetes genomes: a test case for predicting lifestyles and emergence of pathogens.</title>
        <authorList>
            <person name="Haridas S."/>
            <person name="Albert R."/>
            <person name="Binder M."/>
            <person name="Bloem J."/>
            <person name="Labutti K."/>
            <person name="Salamov A."/>
            <person name="Andreopoulos B."/>
            <person name="Baker S."/>
            <person name="Barry K."/>
            <person name="Bills G."/>
            <person name="Bluhm B."/>
            <person name="Cannon C."/>
            <person name="Castanera R."/>
            <person name="Culley D."/>
            <person name="Daum C."/>
            <person name="Ezra D."/>
            <person name="Gonzalez J."/>
            <person name="Henrissat B."/>
            <person name="Kuo A."/>
            <person name="Liang C."/>
            <person name="Lipzen A."/>
            <person name="Lutzoni F."/>
            <person name="Magnuson J."/>
            <person name="Mondo S."/>
            <person name="Nolan M."/>
            <person name="Ohm R."/>
            <person name="Pangilinan J."/>
            <person name="Park H.-J."/>
            <person name="Ramirez L."/>
            <person name="Alfaro M."/>
            <person name="Sun H."/>
            <person name="Tritt A."/>
            <person name="Yoshinaga Y."/>
            <person name="Zwiers L.-H."/>
            <person name="Turgeon B."/>
            <person name="Goodwin S."/>
            <person name="Spatafora J."/>
            <person name="Crous P."/>
            <person name="Grigoriev I."/>
        </authorList>
    </citation>
    <scope>NUCLEOTIDE SEQUENCE</scope>
    <source>
        <strain evidence="2">CBS 133067</strain>
    </source>
</reference>
<feature type="region of interest" description="Disordered" evidence="1">
    <location>
        <begin position="1"/>
        <end position="61"/>
    </location>
</feature>